<dbReference type="InterPro" id="IPR048267">
    <property type="entry name" value="Arginosuc_syn_N"/>
</dbReference>
<keyword evidence="6" id="KW-0547">Nucleotide-binding</keyword>
<dbReference type="UniPathway" id="UPA00068">
    <property type="reaction ID" value="UER00113"/>
</dbReference>
<dbReference type="NCBIfam" id="NF038212">
    <property type="entry name" value="argG_rel"/>
    <property type="match status" value="1"/>
</dbReference>
<dbReference type="Gene3D" id="3.40.50.620">
    <property type="entry name" value="HUPs"/>
    <property type="match status" value="1"/>
</dbReference>
<dbReference type="SUPFAM" id="SSF69864">
    <property type="entry name" value="Argininosuccinate synthetase, C-terminal domain"/>
    <property type="match status" value="1"/>
</dbReference>
<dbReference type="GO" id="GO:0000053">
    <property type="term" value="P:argininosuccinate metabolic process"/>
    <property type="evidence" value="ECO:0007669"/>
    <property type="project" value="TreeGrafter"/>
</dbReference>
<dbReference type="EC" id="6.3.4.5" evidence="2"/>
<dbReference type="Pfam" id="PF00764">
    <property type="entry name" value="Arginosuc_synth"/>
    <property type="match status" value="1"/>
</dbReference>
<keyword evidence="4" id="KW-0436">Ligase</keyword>
<accession>E8M1B3</accession>
<comment type="caution">
    <text evidence="10">The sequence shown here is derived from an EMBL/GenBank/DDBJ whole genome shotgun (WGS) entry which is preliminary data.</text>
</comment>
<organism evidence="10 11">
    <name type="scientific">Vibrio sinaloensis DSM 21326</name>
    <dbReference type="NCBI Taxonomy" id="945550"/>
    <lineage>
        <taxon>Bacteria</taxon>
        <taxon>Pseudomonadati</taxon>
        <taxon>Pseudomonadota</taxon>
        <taxon>Gammaproteobacteria</taxon>
        <taxon>Vibrionales</taxon>
        <taxon>Vibrionaceae</taxon>
        <taxon>Vibrio</taxon>
        <taxon>Vibrio oreintalis group</taxon>
    </lineage>
</organism>
<dbReference type="GeneID" id="95567462"/>
<dbReference type="Proteomes" id="UP000006228">
    <property type="component" value="Unassembled WGS sequence"/>
</dbReference>
<dbReference type="InterPro" id="IPR014729">
    <property type="entry name" value="Rossmann-like_a/b/a_fold"/>
</dbReference>
<dbReference type="GO" id="GO:0004055">
    <property type="term" value="F:argininosuccinate synthase activity"/>
    <property type="evidence" value="ECO:0007669"/>
    <property type="project" value="UniProtKB-EC"/>
</dbReference>
<evidence type="ECO:0000256" key="1">
    <source>
        <dbReference type="ARBA" id="ARBA00004967"/>
    </source>
</evidence>
<evidence type="ECO:0000313" key="10">
    <source>
        <dbReference type="EMBL" id="EGA72093.1"/>
    </source>
</evidence>
<dbReference type="EMBL" id="AEVT01000006">
    <property type="protein sequence ID" value="EGA72093.1"/>
    <property type="molecule type" value="Genomic_DNA"/>
</dbReference>
<dbReference type="GO" id="GO:0005524">
    <property type="term" value="F:ATP binding"/>
    <property type="evidence" value="ECO:0007669"/>
    <property type="project" value="UniProtKB-KW"/>
</dbReference>
<evidence type="ECO:0000259" key="8">
    <source>
        <dbReference type="Pfam" id="PF00764"/>
    </source>
</evidence>
<feature type="domain" description="Arginosuccinate synthase C-terminal" evidence="9">
    <location>
        <begin position="185"/>
        <end position="363"/>
    </location>
</feature>
<protein>
    <recommendedName>
        <fullName evidence="2">argininosuccinate synthase</fullName>
        <ecNumber evidence="2">6.3.4.5</ecNumber>
    </recommendedName>
</protein>
<proteinExistence type="predicted"/>
<evidence type="ECO:0000256" key="6">
    <source>
        <dbReference type="ARBA" id="ARBA00022741"/>
    </source>
</evidence>
<dbReference type="PANTHER" id="PTHR11587">
    <property type="entry name" value="ARGININOSUCCINATE SYNTHASE"/>
    <property type="match status" value="1"/>
</dbReference>
<dbReference type="InterPro" id="IPR048268">
    <property type="entry name" value="Arginosuc_syn_C"/>
</dbReference>
<gene>
    <name evidence="10" type="ORF">VISI1226_04794</name>
</gene>
<reference evidence="10 11" key="1">
    <citation type="journal article" date="2012" name="Int. J. Syst. Evol. Microbiol.">
        <title>Vibrio caribbeanicus sp. nov., isolated from the marine sponge Scleritoderma cyanea.</title>
        <authorList>
            <person name="Hoffmann M."/>
            <person name="Monday S.R."/>
            <person name="Allard M.W."/>
            <person name="Strain E.A."/>
            <person name="Whittaker P."/>
            <person name="Naum M."/>
            <person name="McCarthy P.J."/>
            <person name="Lopez J.V."/>
            <person name="Fischer M."/>
            <person name="Brown E.W."/>
        </authorList>
    </citation>
    <scope>NUCLEOTIDE SEQUENCE [LARGE SCALE GENOMIC DNA]</scope>
    <source>
        <strain evidence="11">DSMZ 21326</strain>
    </source>
</reference>
<dbReference type="InterPro" id="IPR001518">
    <property type="entry name" value="Arginosuc_synth"/>
</dbReference>
<dbReference type="GO" id="GO:0000050">
    <property type="term" value="P:urea cycle"/>
    <property type="evidence" value="ECO:0007669"/>
    <property type="project" value="TreeGrafter"/>
</dbReference>
<dbReference type="RefSeq" id="WP_008072777.1">
    <property type="nucleotide sequence ID" value="NZ_AEVT01000006.1"/>
</dbReference>
<dbReference type="GO" id="GO:0005737">
    <property type="term" value="C:cytoplasm"/>
    <property type="evidence" value="ECO:0007669"/>
    <property type="project" value="TreeGrafter"/>
</dbReference>
<dbReference type="OrthoDB" id="9801641at2"/>
<evidence type="ECO:0000256" key="4">
    <source>
        <dbReference type="ARBA" id="ARBA00022598"/>
    </source>
</evidence>
<dbReference type="eggNOG" id="COG0137">
    <property type="taxonomic scope" value="Bacteria"/>
</dbReference>
<evidence type="ECO:0000256" key="5">
    <source>
        <dbReference type="ARBA" id="ARBA00022605"/>
    </source>
</evidence>
<dbReference type="SUPFAM" id="SSF52402">
    <property type="entry name" value="Adenine nucleotide alpha hydrolases-like"/>
    <property type="match status" value="1"/>
</dbReference>
<keyword evidence="7" id="KW-0067">ATP-binding</keyword>
<dbReference type="Pfam" id="PF20979">
    <property type="entry name" value="Arginosuc_syn_C"/>
    <property type="match status" value="1"/>
</dbReference>
<dbReference type="GO" id="GO:0006526">
    <property type="term" value="P:L-arginine biosynthetic process"/>
    <property type="evidence" value="ECO:0007669"/>
    <property type="project" value="UniProtKB-UniPathway"/>
</dbReference>
<sequence length="405" mass="44962">MKKIRSIEDVMAVASVSKHILTLFSGGLDSSYVLELLKNSQAKVTALAVDLGDGIEESSLRLITDHYGFDLKIIDARQEFVEHSLVSAIQAQALYLGDYPVSSSLSRPIIVKKALELAEILECDAIIHTANQSQNSLRRLNGAIEKAGFTGYYGSPYEYSALPREDKAKALFHSGLVGFKSRNVSGDSNLWCREFESGVLDNPEQFTVSESLFTWSRWQTEKQLENDQIKIGFLQGYPVTLNDNPINLLELIAFINNHVGAYEIGRFVGFDHLDQDEKVLEVREAPAAALLMKAYKLLETAVLPTDVLKAKAIHNDMWTQEAVEGRFGSMLQKASYAFIAHTAEFVSGSVLFNLSRGNALATSIVAENPRYLCDRDAWEVEVAHQRSLRSLALDNTSEHAQQVVS</sequence>
<keyword evidence="5" id="KW-0028">Amino-acid biosynthesis</keyword>
<dbReference type="AlphaFoldDB" id="E8M1B3"/>
<evidence type="ECO:0000256" key="3">
    <source>
        <dbReference type="ARBA" id="ARBA00022571"/>
    </source>
</evidence>
<dbReference type="PANTHER" id="PTHR11587:SF2">
    <property type="entry name" value="ARGININOSUCCINATE SYNTHASE"/>
    <property type="match status" value="1"/>
</dbReference>
<evidence type="ECO:0000256" key="2">
    <source>
        <dbReference type="ARBA" id="ARBA00012286"/>
    </source>
</evidence>
<feature type="domain" description="Arginosuccinate synthase-like N-terminal" evidence="8">
    <location>
        <begin position="23"/>
        <end position="139"/>
    </location>
</feature>
<keyword evidence="3" id="KW-0055">Arginine biosynthesis</keyword>
<name>E8M1B3_PHOS4</name>
<dbReference type="Gene3D" id="3.90.1260.10">
    <property type="entry name" value="Argininosuccinate synthetase, chain A, domain 2"/>
    <property type="match status" value="1"/>
</dbReference>
<evidence type="ECO:0000313" key="11">
    <source>
        <dbReference type="Proteomes" id="UP000006228"/>
    </source>
</evidence>
<evidence type="ECO:0000256" key="7">
    <source>
        <dbReference type="ARBA" id="ARBA00022840"/>
    </source>
</evidence>
<comment type="pathway">
    <text evidence="1">Amino-acid biosynthesis; L-arginine biosynthesis; L-arginine from L-ornithine and carbamoyl phosphate: step 2/3.</text>
</comment>
<dbReference type="InterPro" id="IPR024074">
    <property type="entry name" value="AS_cat/multimer_dom_body"/>
</dbReference>
<evidence type="ECO:0000259" key="9">
    <source>
        <dbReference type="Pfam" id="PF20979"/>
    </source>
</evidence>